<keyword evidence="2" id="KW-0813">Transport</keyword>
<dbReference type="PANTHER" id="PTHR45663:SF11">
    <property type="entry name" value="GEO12009P1"/>
    <property type="match status" value="1"/>
</dbReference>
<evidence type="ECO:0000313" key="10">
    <source>
        <dbReference type="Proteomes" id="UP000267249"/>
    </source>
</evidence>
<dbReference type="SUPFAM" id="SSF52833">
    <property type="entry name" value="Thioredoxin-like"/>
    <property type="match status" value="1"/>
</dbReference>
<evidence type="ECO:0000256" key="6">
    <source>
        <dbReference type="PIRNR" id="PIRNR000077"/>
    </source>
</evidence>
<dbReference type="InterPro" id="IPR013766">
    <property type="entry name" value="Thioredoxin_domain"/>
</dbReference>
<evidence type="ECO:0000256" key="7">
    <source>
        <dbReference type="PIRSR" id="PIRSR000077-4"/>
    </source>
</evidence>
<dbReference type="FunFam" id="3.40.30.10:FF:000001">
    <property type="entry name" value="Thioredoxin"/>
    <property type="match status" value="1"/>
</dbReference>
<dbReference type="Pfam" id="PF00085">
    <property type="entry name" value="Thioredoxin"/>
    <property type="match status" value="1"/>
</dbReference>
<evidence type="ECO:0000256" key="1">
    <source>
        <dbReference type="ARBA" id="ARBA00008987"/>
    </source>
</evidence>
<dbReference type="Proteomes" id="UP000267249">
    <property type="component" value="Chromosome"/>
</dbReference>
<dbReference type="PIRSF" id="PIRSF000077">
    <property type="entry name" value="Thioredoxin"/>
    <property type="match status" value="1"/>
</dbReference>
<evidence type="ECO:0000256" key="4">
    <source>
        <dbReference type="ARBA" id="ARBA00023157"/>
    </source>
</evidence>
<dbReference type="InterPro" id="IPR017937">
    <property type="entry name" value="Thioredoxin_CS"/>
</dbReference>
<proteinExistence type="inferred from homology"/>
<keyword evidence="4 7" id="KW-1015">Disulfide bond</keyword>
<feature type="disulfide bond" description="Redox-active" evidence="7">
    <location>
        <begin position="30"/>
        <end position="33"/>
    </location>
</feature>
<feature type="domain" description="Thioredoxin" evidence="8">
    <location>
        <begin position="1"/>
        <end position="106"/>
    </location>
</feature>
<dbReference type="PROSITE" id="PS51352">
    <property type="entry name" value="THIOREDOXIN_2"/>
    <property type="match status" value="1"/>
</dbReference>
<dbReference type="PRINTS" id="PR00421">
    <property type="entry name" value="THIOREDOXIN"/>
</dbReference>
<dbReference type="CDD" id="cd02947">
    <property type="entry name" value="TRX_family"/>
    <property type="match status" value="1"/>
</dbReference>
<accession>A0AAN1QNG9</accession>
<dbReference type="GO" id="GO:0015035">
    <property type="term" value="F:protein-disulfide reductase activity"/>
    <property type="evidence" value="ECO:0007669"/>
    <property type="project" value="InterPro"/>
</dbReference>
<evidence type="ECO:0000259" key="8">
    <source>
        <dbReference type="PROSITE" id="PS51352"/>
    </source>
</evidence>
<evidence type="ECO:0000256" key="3">
    <source>
        <dbReference type="ARBA" id="ARBA00022982"/>
    </source>
</evidence>
<dbReference type="InterPro" id="IPR005746">
    <property type="entry name" value="Thioredoxin"/>
</dbReference>
<dbReference type="AlphaFoldDB" id="A0AAN1QNG9"/>
<evidence type="ECO:0000313" key="9">
    <source>
        <dbReference type="EMBL" id="AZB72569.1"/>
    </source>
</evidence>
<name>A0AAN1QNG9_SYNEL</name>
<reference evidence="9 10" key="1">
    <citation type="journal article" date="2018" name="Sci. Rep.">
        <title>Genome Features and Biochemical Characteristics of a Robust, Fast Growing and Naturally Transformable Cyanobacterium Synechococcus elongatus PCC 11801 Isolated from India.</title>
        <authorList>
            <person name="Jaiswal D."/>
            <person name="Sengupta A."/>
            <person name="Sohoni S."/>
            <person name="Sengupta S."/>
            <person name="Phadnavis A.G."/>
            <person name="Pakrasi H.B."/>
            <person name="Wangikar P.P."/>
        </authorList>
    </citation>
    <scope>NUCLEOTIDE SEQUENCE [LARGE SCALE GENOMIC DNA]</scope>
    <source>
        <strain evidence="9 10">PCC 11801</strain>
    </source>
</reference>
<dbReference type="EMBL" id="CP030139">
    <property type="protein sequence ID" value="AZB72569.1"/>
    <property type="molecule type" value="Genomic_DNA"/>
</dbReference>
<gene>
    <name evidence="9" type="ORF">DOP62_07430</name>
</gene>
<keyword evidence="5 7" id="KW-0676">Redox-active center</keyword>
<dbReference type="PROSITE" id="PS00194">
    <property type="entry name" value="THIOREDOXIN_1"/>
    <property type="match status" value="1"/>
</dbReference>
<dbReference type="Gene3D" id="3.40.30.10">
    <property type="entry name" value="Glutaredoxin"/>
    <property type="match status" value="1"/>
</dbReference>
<organism evidence="9 10">
    <name type="scientific">Synechococcus elongatus PCC 11801</name>
    <dbReference type="NCBI Taxonomy" id="2219813"/>
    <lineage>
        <taxon>Bacteria</taxon>
        <taxon>Bacillati</taxon>
        <taxon>Cyanobacteriota</taxon>
        <taxon>Cyanophyceae</taxon>
        <taxon>Synechococcales</taxon>
        <taxon>Synechococcaceae</taxon>
        <taxon>Synechococcus</taxon>
    </lineage>
</organism>
<sequence>MLPVVTAQTFSAEVLQAKDPVLVYFWAAWCGPCRLLAPCLEQWHQTASKNLRVVSINADENFTLANRYRLTTLPTLIWFEDGRIRDRLEGISDRQALQTFFNRCQPMANAI</sequence>
<dbReference type="RefSeq" id="WP_208672674.1">
    <property type="nucleotide sequence ID" value="NZ_CP030139.2"/>
</dbReference>
<comment type="similarity">
    <text evidence="1 6">Belongs to the thioredoxin family.</text>
</comment>
<dbReference type="PANTHER" id="PTHR45663">
    <property type="entry name" value="GEO12009P1"/>
    <property type="match status" value="1"/>
</dbReference>
<protein>
    <recommendedName>
        <fullName evidence="6">Thioredoxin</fullName>
    </recommendedName>
</protein>
<evidence type="ECO:0000256" key="5">
    <source>
        <dbReference type="ARBA" id="ARBA00023284"/>
    </source>
</evidence>
<keyword evidence="3" id="KW-0249">Electron transport</keyword>
<evidence type="ECO:0000256" key="2">
    <source>
        <dbReference type="ARBA" id="ARBA00022448"/>
    </source>
</evidence>
<dbReference type="InterPro" id="IPR036249">
    <property type="entry name" value="Thioredoxin-like_sf"/>
</dbReference>
<dbReference type="GO" id="GO:0005737">
    <property type="term" value="C:cytoplasm"/>
    <property type="evidence" value="ECO:0007669"/>
    <property type="project" value="TreeGrafter"/>
</dbReference>